<dbReference type="RefSeq" id="WP_204010490.1">
    <property type="nucleotide sequence ID" value="NZ_BOOZ01000026.1"/>
</dbReference>
<organism evidence="2 3">
    <name type="scientific">Micromonospora andamanensis</name>
    <dbReference type="NCBI Taxonomy" id="1287068"/>
    <lineage>
        <taxon>Bacteria</taxon>
        <taxon>Bacillati</taxon>
        <taxon>Actinomycetota</taxon>
        <taxon>Actinomycetes</taxon>
        <taxon>Micromonosporales</taxon>
        <taxon>Micromonosporaceae</taxon>
        <taxon>Micromonospora</taxon>
    </lineage>
</organism>
<comment type="similarity">
    <text evidence="1">Belongs to the dTDP-4-dehydrorhamnose 3,5-epimerase family.</text>
</comment>
<sequence length="204" mass="22318">MTPARTFRTCDIDSAVEFTAPVHRDDRGQFTNVFRGSDFRSAVDRPLFAVRDVSFNVSGRGVLRGIHYTAGPPGRAKYVYCPHGRVRDYLVDLRVGSPTYGRSVCTELSGDNGRALYIPIGVGHAFLALEDRSTVVYLMSEEYDPLRELAVSALDPELGLSVPPGLPIARSERDTAAPTLAEARAGGLLPEYRSCLEAEAALWQ</sequence>
<dbReference type="Proteomes" id="UP000647017">
    <property type="component" value="Unassembled WGS sequence"/>
</dbReference>
<evidence type="ECO:0000256" key="1">
    <source>
        <dbReference type="ARBA" id="ARBA00010154"/>
    </source>
</evidence>
<reference evidence="2 3" key="1">
    <citation type="submission" date="2021-01" db="EMBL/GenBank/DDBJ databases">
        <title>Whole genome shotgun sequence of Verrucosispora andamanensis NBRC 109075.</title>
        <authorList>
            <person name="Komaki H."/>
            <person name="Tamura T."/>
        </authorList>
    </citation>
    <scope>NUCLEOTIDE SEQUENCE [LARGE SCALE GENOMIC DNA]</scope>
    <source>
        <strain evidence="2 3">NBRC 109075</strain>
    </source>
</reference>
<evidence type="ECO:0000313" key="2">
    <source>
        <dbReference type="EMBL" id="GIJ11082.1"/>
    </source>
</evidence>
<dbReference type="Gene3D" id="2.60.120.10">
    <property type="entry name" value="Jelly Rolls"/>
    <property type="match status" value="1"/>
</dbReference>
<dbReference type="PANTHER" id="PTHR21047:SF2">
    <property type="entry name" value="THYMIDINE DIPHOSPHO-4-KETO-RHAMNOSE 3,5-EPIMERASE"/>
    <property type="match status" value="1"/>
</dbReference>
<dbReference type="Pfam" id="PF00908">
    <property type="entry name" value="dTDP_sugar_isom"/>
    <property type="match status" value="1"/>
</dbReference>
<dbReference type="EMBL" id="BOOZ01000026">
    <property type="protein sequence ID" value="GIJ11082.1"/>
    <property type="molecule type" value="Genomic_DNA"/>
</dbReference>
<name>A0ABQ4HZP5_9ACTN</name>
<dbReference type="InterPro" id="IPR014710">
    <property type="entry name" value="RmlC-like_jellyroll"/>
</dbReference>
<accession>A0ABQ4HZP5</accession>
<evidence type="ECO:0000313" key="3">
    <source>
        <dbReference type="Proteomes" id="UP000647017"/>
    </source>
</evidence>
<dbReference type="PANTHER" id="PTHR21047">
    <property type="entry name" value="DTDP-6-DEOXY-D-GLUCOSE-3,5 EPIMERASE"/>
    <property type="match status" value="1"/>
</dbReference>
<proteinExistence type="inferred from homology"/>
<comment type="caution">
    <text evidence="2">The sequence shown here is derived from an EMBL/GenBank/DDBJ whole genome shotgun (WGS) entry which is preliminary data.</text>
</comment>
<dbReference type="SUPFAM" id="SSF51182">
    <property type="entry name" value="RmlC-like cupins"/>
    <property type="match status" value="1"/>
</dbReference>
<dbReference type="InterPro" id="IPR000888">
    <property type="entry name" value="RmlC-like"/>
</dbReference>
<gene>
    <name evidence="2" type="primary">rfbC</name>
    <name evidence="2" type="ORF">Van01_42960</name>
</gene>
<keyword evidence="3" id="KW-1185">Reference proteome</keyword>
<protein>
    <submittedName>
        <fullName evidence="2">dTDP-4-dehydrorhamnose 3,5-epimerase</fullName>
    </submittedName>
</protein>
<dbReference type="InterPro" id="IPR011051">
    <property type="entry name" value="RmlC_Cupin_sf"/>
</dbReference>
<dbReference type="CDD" id="cd00438">
    <property type="entry name" value="cupin_RmlC"/>
    <property type="match status" value="1"/>
</dbReference>